<dbReference type="AlphaFoldDB" id="A0AAW0G1N0"/>
<feature type="transmembrane region" description="Helical" evidence="2">
    <location>
        <begin position="145"/>
        <end position="169"/>
    </location>
</feature>
<proteinExistence type="predicted"/>
<accession>A0AAW0G1N0</accession>
<comment type="caution">
    <text evidence="4">The sequence shown here is derived from an EMBL/GenBank/DDBJ whole genome shotgun (WGS) entry which is preliminary data.</text>
</comment>
<keyword evidence="2" id="KW-1133">Transmembrane helix</keyword>
<dbReference type="Pfam" id="PF20151">
    <property type="entry name" value="DUF6533"/>
    <property type="match status" value="1"/>
</dbReference>
<keyword evidence="5" id="KW-1185">Reference proteome</keyword>
<evidence type="ECO:0000259" key="3">
    <source>
        <dbReference type="Pfam" id="PF20151"/>
    </source>
</evidence>
<feature type="domain" description="DUF6533" evidence="3">
    <location>
        <begin position="16"/>
        <end position="59"/>
    </location>
</feature>
<dbReference type="InterPro" id="IPR045340">
    <property type="entry name" value="DUF6533"/>
</dbReference>
<evidence type="ECO:0000313" key="5">
    <source>
        <dbReference type="Proteomes" id="UP001385951"/>
    </source>
</evidence>
<keyword evidence="2" id="KW-0472">Membrane</keyword>
<feature type="region of interest" description="Disordered" evidence="1">
    <location>
        <begin position="281"/>
        <end position="316"/>
    </location>
</feature>
<evidence type="ECO:0000256" key="2">
    <source>
        <dbReference type="SAM" id="Phobius"/>
    </source>
</evidence>
<keyword evidence="2" id="KW-0812">Transmembrane</keyword>
<evidence type="ECO:0000313" key="4">
    <source>
        <dbReference type="EMBL" id="KAK7687653.1"/>
    </source>
</evidence>
<evidence type="ECO:0000256" key="1">
    <source>
        <dbReference type="SAM" id="MobiDB-lite"/>
    </source>
</evidence>
<reference evidence="4 5" key="1">
    <citation type="submission" date="2022-09" db="EMBL/GenBank/DDBJ databases">
        <authorList>
            <person name="Palmer J.M."/>
        </authorList>
    </citation>
    <scope>NUCLEOTIDE SEQUENCE [LARGE SCALE GENOMIC DNA]</scope>
    <source>
        <strain evidence="4 5">DSM 7382</strain>
    </source>
</reference>
<organism evidence="4 5">
    <name type="scientific">Cerrena zonata</name>
    <dbReference type="NCBI Taxonomy" id="2478898"/>
    <lineage>
        <taxon>Eukaryota</taxon>
        <taxon>Fungi</taxon>
        <taxon>Dikarya</taxon>
        <taxon>Basidiomycota</taxon>
        <taxon>Agaricomycotina</taxon>
        <taxon>Agaricomycetes</taxon>
        <taxon>Polyporales</taxon>
        <taxon>Cerrenaceae</taxon>
        <taxon>Cerrena</taxon>
    </lineage>
</organism>
<sequence>MSSFAHSALIKQNVTYLDLVAAAVLAYDYCLTFPREVKYVWNSHISLGKVLFFLTRYPVFEETALVLYHQFAVMSPEKCDVIFKTIGYQLGTWYIYCREHPCHAHLVCFWIPVFFFLQESLNSLVFTTPPEPDLAGCFLKTQKNILFIVFIIISSFETLILVLTLIRFAPHARYQKTSLIKVIYRDGIMNYFYLCILSICNVVVLLTAPRGYTTLLSALQRVMHSILSTRVLLHMREAAANPNGFTSQQVSTFGAAPSSQARFEGPASFFMAPEDVGYPMHDLRGLRSSRQPPVRQRREMSPFKDDEDDDRESYER</sequence>
<dbReference type="Proteomes" id="UP001385951">
    <property type="component" value="Unassembled WGS sequence"/>
</dbReference>
<protein>
    <recommendedName>
        <fullName evidence="3">DUF6533 domain-containing protein</fullName>
    </recommendedName>
</protein>
<gene>
    <name evidence="4" type="ORF">QCA50_008868</name>
</gene>
<dbReference type="EMBL" id="JASBNA010000012">
    <property type="protein sequence ID" value="KAK7687653.1"/>
    <property type="molecule type" value="Genomic_DNA"/>
</dbReference>
<feature type="compositionally biased region" description="Acidic residues" evidence="1">
    <location>
        <begin position="305"/>
        <end position="316"/>
    </location>
</feature>
<feature type="transmembrane region" description="Helical" evidence="2">
    <location>
        <begin position="190"/>
        <end position="208"/>
    </location>
</feature>
<name>A0AAW0G1N0_9APHY</name>